<reference evidence="4" key="1">
    <citation type="journal article" date="2019" name="Int. J. Syst. Evol. Microbiol.">
        <title>The Global Catalogue of Microorganisms (GCM) 10K type strain sequencing project: providing services to taxonomists for standard genome sequencing and annotation.</title>
        <authorList>
            <consortium name="The Broad Institute Genomics Platform"/>
            <consortium name="The Broad Institute Genome Sequencing Center for Infectious Disease"/>
            <person name="Wu L."/>
            <person name="Ma J."/>
        </authorList>
    </citation>
    <scope>NUCLEOTIDE SEQUENCE [LARGE SCALE GENOMIC DNA]</scope>
    <source>
        <strain evidence="4">PCU 280</strain>
    </source>
</reference>
<dbReference type="InterPro" id="IPR036881">
    <property type="entry name" value="Glyco_hydro_3_C_sf"/>
</dbReference>
<dbReference type="InterPro" id="IPR026891">
    <property type="entry name" value="Fn3-like"/>
</dbReference>
<dbReference type="PANTHER" id="PTHR30620">
    <property type="entry name" value="PERIPLASMIC BETA-GLUCOSIDASE-RELATED"/>
    <property type="match status" value="1"/>
</dbReference>
<dbReference type="SUPFAM" id="SSF51445">
    <property type="entry name" value="(Trans)glycosidases"/>
    <property type="match status" value="1"/>
</dbReference>
<dbReference type="Gene3D" id="3.40.50.1700">
    <property type="entry name" value="Glycoside hydrolase family 3 C-terminal domain"/>
    <property type="match status" value="1"/>
</dbReference>
<dbReference type="PANTHER" id="PTHR30620:SF123">
    <property type="entry name" value="BETA-XYLOSIDASE"/>
    <property type="match status" value="1"/>
</dbReference>
<sequence length="770" mass="83626">MVADYMNAELPVEQRVEDLLSRMTLKEKVGQLNQHMYGWDAYQREGQDIELTDKFKEQVAFGEGMGALYGLFRADPWSAVTHDNGIPTRLNGKVANAIQRYVREHTRLGIPVLLSEECPHGHQALDSTLLPVNLAVGSTWNPELAERAYSYVAAEIRGRGGHLGLVSALDILLEPRWGRAEECYGEDPFLAAQFAKAVVKGLQGNGDKELLSNNKVVAVLKHLCAQGAAQGGHNAGPANIGERELREIHLPAAYAGVAAGAKGLMAAYNEIDGVPCHANSKLLQNILREEWQFVGMVMADGCAVDRLIALTGNYEAAAALALKAGVDISLWDTAFTTLEKAVEQGLVEIETVDRSVRRVLKLKFELGLFDQPYVEESLSATVVGTEQAKAMNLQLARESAILLRNENQILPLSASPRRIAVIGPNADHVYNQLGDYTSIQLPGTCTTVLQGIRKMAPASSAVTYARGCGIRDMREDGFAEAVEAAAQSDVAVLVLGGSSARDFGDQFDQNGAIIMGADHAGEMDCGEGVDLADLRLGGVQEKLVEQIAATGTPIIAIVISGRPLALESIERHCAGLICAWYPGPEGGNALAEMLFGQVNPSGKLSVSMPRSSSQLPIYYNQKNQGRRRPYVDMSEQPLYPFGYGLSYTEFSYELESLSVEQIASLELEHGASIKLSVKVTNTGERLGAETVQLYIQASGSPITRRIRELKGFKKVELRPGEAKTIEFELGREEVAIWNQDMRFRVEPCELTVFVGGSSLAPEVCRVQISL</sequence>
<dbReference type="Proteomes" id="UP001596233">
    <property type="component" value="Unassembled WGS sequence"/>
</dbReference>
<comment type="caution">
    <text evidence="3">The sequence shown here is derived from an EMBL/GenBank/DDBJ whole genome shotgun (WGS) entry which is preliminary data.</text>
</comment>
<name>A0ABW1V5N5_9BACL</name>
<dbReference type="GO" id="GO:0016787">
    <property type="term" value="F:hydrolase activity"/>
    <property type="evidence" value="ECO:0007669"/>
    <property type="project" value="UniProtKB-KW"/>
</dbReference>
<gene>
    <name evidence="3" type="ORF">ACFP56_09060</name>
</gene>
<dbReference type="EMBL" id="JBHSTE010000003">
    <property type="protein sequence ID" value="MFC6332769.1"/>
    <property type="molecule type" value="Genomic_DNA"/>
</dbReference>
<dbReference type="Pfam" id="PF01915">
    <property type="entry name" value="Glyco_hydro_3_C"/>
    <property type="match status" value="1"/>
</dbReference>
<evidence type="ECO:0000313" key="3">
    <source>
        <dbReference type="EMBL" id="MFC6332769.1"/>
    </source>
</evidence>
<dbReference type="SUPFAM" id="SSF52279">
    <property type="entry name" value="Beta-D-glucan exohydrolase, C-terminal domain"/>
    <property type="match status" value="1"/>
</dbReference>
<feature type="domain" description="Fibronectin type III-like" evidence="2">
    <location>
        <begin position="689"/>
        <end position="758"/>
    </location>
</feature>
<dbReference type="InterPro" id="IPR017853">
    <property type="entry name" value="GH"/>
</dbReference>
<evidence type="ECO:0000256" key="1">
    <source>
        <dbReference type="ARBA" id="ARBA00022801"/>
    </source>
</evidence>
<dbReference type="InterPro" id="IPR001764">
    <property type="entry name" value="Glyco_hydro_3_N"/>
</dbReference>
<keyword evidence="1 3" id="KW-0378">Hydrolase</keyword>
<dbReference type="Gene3D" id="2.60.40.10">
    <property type="entry name" value="Immunoglobulins"/>
    <property type="match status" value="1"/>
</dbReference>
<protein>
    <submittedName>
        <fullName evidence="3">Glycoside hydrolase family 3 C-terminal domain-containing protein</fullName>
    </submittedName>
</protein>
<dbReference type="SMART" id="SM01217">
    <property type="entry name" value="Fn3_like"/>
    <property type="match status" value="1"/>
</dbReference>
<evidence type="ECO:0000259" key="2">
    <source>
        <dbReference type="SMART" id="SM01217"/>
    </source>
</evidence>
<proteinExistence type="predicted"/>
<evidence type="ECO:0000313" key="4">
    <source>
        <dbReference type="Proteomes" id="UP001596233"/>
    </source>
</evidence>
<dbReference type="Pfam" id="PF14310">
    <property type="entry name" value="Fn3-like"/>
    <property type="match status" value="1"/>
</dbReference>
<dbReference type="RefSeq" id="WP_379233552.1">
    <property type="nucleotide sequence ID" value="NZ_JBHSTE010000003.1"/>
</dbReference>
<dbReference type="Pfam" id="PF00933">
    <property type="entry name" value="Glyco_hydro_3"/>
    <property type="match status" value="1"/>
</dbReference>
<dbReference type="InterPro" id="IPR002772">
    <property type="entry name" value="Glyco_hydro_3_C"/>
</dbReference>
<dbReference type="InterPro" id="IPR036962">
    <property type="entry name" value="Glyco_hydro_3_N_sf"/>
</dbReference>
<keyword evidence="4" id="KW-1185">Reference proteome</keyword>
<organism evidence="3 4">
    <name type="scientific">Paenibacillus septentrionalis</name>
    <dbReference type="NCBI Taxonomy" id="429342"/>
    <lineage>
        <taxon>Bacteria</taxon>
        <taxon>Bacillati</taxon>
        <taxon>Bacillota</taxon>
        <taxon>Bacilli</taxon>
        <taxon>Bacillales</taxon>
        <taxon>Paenibacillaceae</taxon>
        <taxon>Paenibacillus</taxon>
    </lineage>
</organism>
<dbReference type="Gene3D" id="3.20.20.300">
    <property type="entry name" value="Glycoside hydrolase, family 3, N-terminal domain"/>
    <property type="match status" value="1"/>
</dbReference>
<accession>A0ABW1V5N5</accession>
<dbReference type="InterPro" id="IPR051915">
    <property type="entry name" value="Cellulose_Degrad_GH3"/>
</dbReference>
<dbReference type="InterPro" id="IPR013783">
    <property type="entry name" value="Ig-like_fold"/>
</dbReference>
<dbReference type="PRINTS" id="PR00133">
    <property type="entry name" value="GLHYDRLASE3"/>
</dbReference>